<evidence type="ECO:0000313" key="1">
    <source>
        <dbReference type="EMBL" id="RCV26028.1"/>
    </source>
</evidence>
<protein>
    <submittedName>
        <fullName evidence="1">Uncharacterized protein</fullName>
    </submittedName>
</protein>
<gene>
    <name evidence="1" type="ORF">SETIT_5G212200v2</name>
</gene>
<proteinExistence type="predicted"/>
<accession>A0A368R7I5</accession>
<reference evidence="1" key="2">
    <citation type="submission" date="2015-07" db="EMBL/GenBank/DDBJ databases">
        <authorList>
            <person name="Noorani M."/>
        </authorList>
    </citation>
    <scope>NUCLEOTIDE SEQUENCE</scope>
    <source>
        <strain evidence="1">Yugu1</strain>
    </source>
</reference>
<reference evidence="1" key="1">
    <citation type="journal article" date="2012" name="Nat. Biotechnol.">
        <title>Reference genome sequence of the model plant Setaria.</title>
        <authorList>
            <person name="Bennetzen J.L."/>
            <person name="Schmutz J."/>
            <person name="Wang H."/>
            <person name="Percifield R."/>
            <person name="Hawkins J."/>
            <person name="Pontaroli A.C."/>
            <person name="Estep M."/>
            <person name="Feng L."/>
            <person name="Vaughn J.N."/>
            <person name="Grimwood J."/>
            <person name="Jenkins J."/>
            <person name="Barry K."/>
            <person name="Lindquist E."/>
            <person name="Hellsten U."/>
            <person name="Deshpande S."/>
            <person name="Wang X."/>
            <person name="Wu X."/>
            <person name="Mitros T."/>
            <person name="Triplett J."/>
            <person name="Yang X."/>
            <person name="Ye C.Y."/>
            <person name="Mauro-Herrera M."/>
            <person name="Wang L."/>
            <person name="Li P."/>
            <person name="Sharma M."/>
            <person name="Sharma R."/>
            <person name="Ronald P.C."/>
            <person name="Panaud O."/>
            <person name="Kellogg E.A."/>
            <person name="Brutnell T.P."/>
            <person name="Doust A.N."/>
            <person name="Tuskan G.A."/>
            <person name="Rokhsar D."/>
            <person name="Devos K.M."/>
        </authorList>
    </citation>
    <scope>NUCLEOTIDE SEQUENCE [LARGE SCALE GENOMIC DNA]</scope>
    <source>
        <strain evidence="1">Yugu1</strain>
    </source>
</reference>
<dbReference type="AlphaFoldDB" id="A0A368R7I5"/>
<sequence>MQENDVYVVNKKAVYLDPCAICEVRHNFLSQTKRAKRVRQLKKAMRRVSAYIAYMMLKWGHWIAFKIKQKNRVVAVFDLLDYDQSTYKEFIFILQKNADLCRFILREVVNPMGTYYHPKHELAQEDKYINLREWENQEYR</sequence>
<organism evidence="1">
    <name type="scientific">Setaria italica</name>
    <name type="common">Foxtail millet</name>
    <name type="synonym">Panicum italicum</name>
    <dbReference type="NCBI Taxonomy" id="4555"/>
    <lineage>
        <taxon>Eukaryota</taxon>
        <taxon>Viridiplantae</taxon>
        <taxon>Streptophyta</taxon>
        <taxon>Embryophyta</taxon>
        <taxon>Tracheophyta</taxon>
        <taxon>Spermatophyta</taxon>
        <taxon>Magnoliopsida</taxon>
        <taxon>Liliopsida</taxon>
        <taxon>Poales</taxon>
        <taxon>Poaceae</taxon>
        <taxon>PACMAD clade</taxon>
        <taxon>Panicoideae</taxon>
        <taxon>Panicodae</taxon>
        <taxon>Paniceae</taxon>
        <taxon>Cenchrinae</taxon>
        <taxon>Setaria</taxon>
    </lineage>
</organism>
<dbReference type="EMBL" id="CM003532">
    <property type="protein sequence ID" value="RCV26028.1"/>
    <property type="molecule type" value="Genomic_DNA"/>
</dbReference>
<name>A0A368R7I5_SETIT</name>